<gene>
    <name evidence="2" type="ORF">ACFQDI_24175</name>
</gene>
<sequence>MQTILIIGQGLAGTALAWHLWERGVPFLVVDRDEPVTCSKVAAGLITPITGMRLTVSWRYTMFYREALIFYRRCGQRLGQRFFFPRGYVRLLKSEAEMAKWQKRRCDPDMQPFLHPQPPKLDAEVIHSPENGFQQRHAAWLDTPAYLRASRDFFASLDAWVKADVQPADVRDDGTGVEWQGRRFSHVIWAQGWSAEKHPLFSWVPFQSARGTILTVQAEMQGERRILNRSCWLLPRPDGSLRAGSTYEWKFEDANIPDPAQVAQLEANLHSLLKVPAAITAAQTAVRPIIKNQQALMGTHPSHPRVAFLNGLGSKGSLRSPWLARHLIEHLLDAKPLDPELDLQRNGV</sequence>
<dbReference type="Proteomes" id="UP001596052">
    <property type="component" value="Unassembled WGS sequence"/>
</dbReference>
<accession>A0ABW0KX54</accession>
<organism evidence="2 3">
    <name type="scientific">Prosthecobacter fluviatilis</name>
    <dbReference type="NCBI Taxonomy" id="445931"/>
    <lineage>
        <taxon>Bacteria</taxon>
        <taxon>Pseudomonadati</taxon>
        <taxon>Verrucomicrobiota</taxon>
        <taxon>Verrucomicrobiia</taxon>
        <taxon>Verrucomicrobiales</taxon>
        <taxon>Verrucomicrobiaceae</taxon>
        <taxon>Prosthecobacter</taxon>
    </lineage>
</organism>
<keyword evidence="2" id="KW-0560">Oxidoreductase</keyword>
<dbReference type="InterPro" id="IPR036188">
    <property type="entry name" value="FAD/NAD-bd_sf"/>
</dbReference>
<dbReference type="PANTHER" id="PTHR13847">
    <property type="entry name" value="SARCOSINE DEHYDROGENASE-RELATED"/>
    <property type="match status" value="1"/>
</dbReference>
<dbReference type="Gene3D" id="3.30.9.10">
    <property type="entry name" value="D-Amino Acid Oxidase, subunit A, domain 2"/>
    <property type="match status" value="1"/>
</dbReference>
<dbReference type="EMBL" id="JBHSMQ010000014">
    <property type="protein sequence ID" value="MFC5457989.1"/>
    <property type="molecule type" value="Genomic_DNA"/>
</dbReference>
<dbReference type="InterPro" id="IPR006076">
    <property type="entry name" value="FAD-dep_OxRdtase"/>
</dbReference>
<proteinExistence type="predicted"/>
<dbReference type="SUPFAM" id="SSF51971">
    <property type="entry name" value="Nucleotide-binding domain"/>
    <property type="match status" value="1"/>
</dbReference>
<dbReference type="PANTHER" id="PTHR13847:SF261">
    <property type="entry name" value="FAD-DEPENDENT OXIDOREDUCTASE FAMILY PROTEIN"/>
    <property type="match status" value="1"/>
</dbReference>
<name>A0ABW0KX54_9BACT</name>
<evidence type="ECO:0000313" key="3">
    <source>
        <dbReference type="Proteomes" id="UP001596052"/>
    </source>
</evidence>
<evidence type="ECO:0000259" key="1">
    <source>
        <dbReference type="Pfam" id="PF01266"/>
    </source>
</evidence>
<reference evidence="3" key="1">
    <citation type="journal article" date="2019" name="Int. J. Syst. Evol. Microbiol.">
        <title>The Global Catalogue of Microorganisms (GCM) 10K type strain sequencing project: providing services to taxonomists for standard genome sequencing and annotation.</title>
        <authorList>
            <consortium name="The Broad Institute Genomics Platform"/>
            <consortium name="The Broad Institute Genome Sequencing Center for Infectious Disease"/>
            <person name="Wu L."/>
            <person name="Ma J."/>
        </authorList>
    </citation>
    <scope>NUCLEOTIDE SEQUENCE [LARGE SCALE GENOMIC DNA]</scope>
    <source>
        <strain evidence="3">CGMCC 4.1469</strain>
    </source>
</reference>
<evidence type="ECO:0000313" key="2">
    <source>
        <dbReference type="EMBL" id="MFC5457989.1"/>
    </source>
</evidence>
<comment type="caution">
    <text evidence="2">The sequence shown here is derived from an EMBL/GenBank/DDBJ whole genome shotgun (WGS) entry which is preliminary data.</text>
</comment>
<feature type="domain" description="FAD dependent oxidoreductase" evidence="1">
    <location>
        <begin position="4"/>
        <end position="329"/>
    </location>
</feature>
<dbReference type="EC" id="1.-.-.-" evidence="2"/>
<dbReference type="RefSeq" id="WP_377171874.1">
    <property type="nucleotide sequence ID" value="NZ_JBHSMQ010000014.1"/>
</dbReference>
<dbReference type="GO" id="GO:0016491">
    <property type="term" value="F:oxidoreductase activity"/>
    <property type="evidence" value="ECO:0007669"/>
    <property type="project" value="UniProtKB-KW"/>
</dbReference>
<keyword evidence="3" id="KW-1185">Reference proteome</keyword>
<dbReference type="Pfam" id="PF01266">
    <property type="entry name" value="DAO"/>
    <property type="match status" value="1"/>
</dbReference>
<dbReference type="Gene3D" id="3.50.50.60">
    <property type="entry name" value="FAD/NAD(P)-binding domain"/>
    <property type="match status" value="1"/>
</dbReference>
<protein>
    <submittedName>
        <fullName evidence="2">NAD(P)/FAD-dependent oxidoreductase</fullName>
        <ecNumber evidence="2">1.-.-.-</ecNumber>
    </submittedName>
</protein>